<evidence type="ECO:0000259" key="12">
    <source>
        <dbReference type="SMART" id="SM00965"/>
    </source>
</evidence>
<evidence type="ECO:0000256" key="7">
    <source>
        <dbReference type="ARBA" id="ARBA00023077"/>
    </source>
</evidence>
<dbReference type="SMART" id="SM00965">
    <property type="entry name" value="STN"/>
    <property type="match status" value="1"/>
</dbReference>
<evidence type="ECO:0000256" key="6">
    <source>
        <dbReference type="ARBA" id="ARBA00023004"/>
    </source>
</evidence>
<dbReference type="InterPro" id="IPR039426">
    <property type="entry name" value="TonB-dep_rcpt-like"/>
</dbReference>
<dbReference type="GO" id="GO:0006826">
    <property type="term" value="P:iron ion transport"/>
    <property type="evidence" value="ECO:0007669"/>
    <property type="project" value="UniProtKB-KW"/>
</dbReference>
<dbReference type="Pfam" id="PF13715">
    <property type="entry name" value="CarbopepD_reg_2"/>
    <property type="match status" value="1"/>
</dbReference>
<dbReference type="InterPro" id="IPR011662">
    <property type="entry name" value="Secretin/TonB_short_N"/>
</dbReference>
<dbReference type="Gene3D" id="2.60.40.1120">
    <property type="entry name" value="Carboxypeptidase-like, regulatory domain"/>
    <property type="match status" value="1"/>
</dbReference>
<gene>
    <name evidence="13" type="ORF">DF947_16340</name>
</gene>
<dbReference type="InterPro" id="IPR037066">
    <property type="entry name" value="Plug_dom_sf"/>
</dbReference>
<dbReference type="EMBL" id="QGNY01000006">
    <property type="protein sequence ID" value="PWS30507.1"/>
    <property type="molecule type" value="Genomic_DNA"/>
</dbReference>
<dbReference type="AlphaFoldDB" id="A0A317EXE2"/>
<keyword evidence="2 10" id="KW-0813">Transport</keyword>
<comment type="subcellular location">
    <subcellularLocation>
        <location evidence="1 10">Cell outer membrane</location>
        <topology evidence="1 10">Multi-pass membrane protein</topology>
    </subcellularLocation>
</comment>
<dbReference type="OrthoDB" id="1094723at2"/>
<dbReference type="Pfam" id="PF07660">
    <property type="entry name" value="STN"/>
    <property type="match status" value="1"/>
</dbReference>
<organism evidence="13 14">
    <name type="scientific">Pedobacter paludis</name>
    <dbReference type="NCBI Taxonomy" id="2203212"/>
    <lineage>
        <taxon>Bacteria</taxon>
        <taxon>Pseudomonadati</taxon>
        <taxon>Bacteroidota</taxon>
        <taxon>Sphingobacteriia</taxon>
        <taxon>Sphingobacteriales</taxon>
        <taxon>Sphingobacteriaceae</taxon>
        <taxon>Pedobacter</taxon>
    </lineage>
</organism>
<dbReference type="Gene3D" id="2.170.130.10">
    <property type="entry name" value="TonB-dependent receptor, plug domain"/>
    <property type="match status" value="1"/>
</dbReference>
<keyword evidence="7 11" id="KW-0798">TonB box</keyword>
<dbReference type="InterPro" id="IPR023996">
    <property type="entry name" value="TonB-dep_OMP_SusC/RagA"/>
</dbReference>
<evidence type="ECO:0000256" key="5">
    <source>
        <dbReference type="ARBA" id="ARBA00022692"/>
    </source>
</evidence>
<evidence type="ECO:0000313" key="13">
    <source>
        <dbReference type="EMBL" id="PWS30507.1"/>
    </source>
</evidence>
<comment type="similarity">
    <text evidence="10 11">Belongs to the TonB-dependent receptor family.</text>
</comment>
<dbReference type="InterPro" id="IPR023997">
    <property type="entry name" value="TonB-dep_OMP_SusC/RagA_CS"/>
</dbReference>
<evidence type="ECO:0000256" key="9">
    <source>
        <dbReference type="ARBA" id="ARBA00023237"/>
    </source>
</evidence>
<dbReference type="InterPro" id="IPR012910">
    <property type="entry name" value="Plug_dom"/>
</dbReference>
<dbReference type="InterPro" id="IPR036942">
    <property type="entry name" value="Beta-barrel_TonB_sf"/>
</dbReference>
<dbReference type="Pfam" id="PF07715">
    <property type="entry name" value="Plug"/>
    <property type="match status" value="1"/>
</dbReference>
<dbReference type="NCBIfam" id="TIGR04057">
    <property type="entry name" value="SusC_RagA_signa"/>
    <property type="match status" value="1"/>
</dbReference>
<dbReference type="SUPFAM" id="SSF56935">
    <property type="entry name" value="Porins"/>
    <property type="match status" value="1"/>
</dbReference>
<evidence type="ECO:0000256" key="11">
    <source>
        <dbReference type="RuleBase" id="RU003357"/>
    </source>
</evidence>
<proteinExistence type="inferred from homology"/>
<keyword evidence="5 10" id="KW-0812">Transmembrane</keyword>
<dbReference type="Gene3D" id="2.40.170.20">
    <property type="entry name" value="TonB-dependent receptor, beta-barrel domain"/>
    <property type="match status" value="1"/>
</dbReference>
<evidence type="ECO:0000256" key="2">
    <source>
        <dbReference type="ARBA" id="ARBA00022448"/>
    </source>
</evidence>
<keyword evidence="9 10" id="KW-0998">Cell outer membrane</keyword>
<dbReference type="NCBIfam" id="TIGR04056">
    <property type="entry name" value="OMP_RagA_SusC"/>
    <property type="match status" value="1"/>
</dbReference>
<keyword evidence="6" id="KW-0408">Iron</keyword>
<keyword evidence="8 10" id="KW-0472">Membrane</keyword>
<dbReference type="Gene3D" id="3.55.50.30">
    <property type="match status" value="1"/>
</dbReference>
<dbReference type="InterPro" id="IPR008969">
    <property type="entry name" value="CarboxyPept-like_regulatory"/>
</dbReference>
<evidence type="ECO:0000256" key="3">
    <source>
        <dbReference type="ARBA" id="ARBA00022452"/>
    </source>
</evidence>
<keyword evidence="14" id="KW-1185">Reference proteome</keyword>
<accession>A0A317EXE2</accession>
<dbReference type="SUPFAM" id="SSF49464">
    <property type="entry name" value="Carboxypeptidase regulatory domain-like"/>
    <property type="match status" value="1"/>
</dbReference>
<reference evidence="14" key="1">
    <citation type="submission" date="2018-05" db="EMBL/GenBank/DDBJ databases">
        <title>Pedobacter paludis sp. nov., isolated from wetland soil.</title>
        <authorList>
            <person name="Zhang Y."/>
        </authorList>
    </citation>
    <scope>NUCLEOTIDE SEQUENCE [LARGE SCALE GENOMIC DNA]</scope>
    <source>
        <strain evidence="14">R-8</strain>
    </source>
</reference>
<evidence type="ECO:0000256" key="1">
    <source>
        <dbReference type="ARBA" id="ARBA00004571"/>
    </source>
</evidence>
<sequence>MQLKLLNVNENVNCCKPSRSNTSIKKMFKVFKLTMCFLLFPWLLVCAQAQTQTVTLKMQNVSLQKVIKEISKQTKVSVVYNEAMFSGAKPVSINVNGATVSQVLSKCFEGQPFEYEIQDGTFVIKRTDQKPETKNAGKSTFGFIQGIVKDDKKQPVEGVNVAIPSLKMATATRKDGSYNFSSVPYGKYTIIISYIGFDKKQIEVEVNKNSVIANVSIKESDNTMQDVVVNGIFSRPKANFTGSASSFTGDQLREISPTSILTALKTLDASFQMPTDDINGSNPNVIPRVQLRGSNSIAQTDLQNEYGYISNPPLIIIDGFESTLQKVYDMDINRIAKITLLKDAAATAIYGSKSANGVMVIETKQPKPGELDVMYNANLTLNLPDLTSFNLMNAEEKLNYERIAGLYKSANFSEQNRLTNLYNLKLRNIQNGVNTYWLSQPLQPEFNQAHSISLSAGSERFVYQVNVNYNKNGGVMIGSNRNNLAGNLNMRYKYKGLSFQYQFSLGSTKGNNSPYGDFSQYSRLNPYWTKTGANGQISKFVDNYIVNDINGNPVALDGYTPSEINPLWNTTLNTIDNNKMVSMGHNVYAEYALTPEIKFNGTFSIQNSNTEINKFLPSAASQFFSTGNFSDKGTYDRTTGSDRSTQASFNANYGKVMGMHTVYATFGTNIQESSGESLEVKTKGFASDKLDDILFALKYNGDKPSGSYQLNRTVGFYGNTSYAFDNRYLVDGSFRIDGSSVFGADNRFGKLWSVGAGWNVHKEKFFKLPKVINQLKLRGTYGFTGSVNFDSFASTTTYQYNTSGQYLEFIPASLIAAGNPDLKWQRTKKLNLGADLALFNNRLMVNFNYYNEITDDLIMANPAVPSSGFTSFQNNLGKTKNTGYDISLSASILKNYEKQLFWNVSTSWYHNKNTLLEITDVLRNQNKVVTDSLAQQKSSAPFLQYQEGASISTLYAVRSLGIDPSNGYEIFLTKDGKQTYIWNVLDQVALGDLQPKFNITFNNHFQYKWLKLNFGLNVVLGGVQYNTTLSDKLESADVNYNVDRRALDGRWQNPGDVADYKGLTTIDGYHRTDVQKVITSRFVRKNAAVELTGLSIDPGALLSKYITKFSNKVIEKVNSSMKNKVKSDMIDVKFYMNNAFSLFSQEKERGTSYPLNRTFAFNITLHL</sequence>
<evidence type="ECO:0000256" key="4">
    <source>
        <dbReference type="ARBA" id="ARBA00022496"/>
    </source>
</evidence>
<dbReference type="GO" id="GO:0009279">
    <property type="term" value="C:cell outer membrane"/>
    <property type="evidence" value="ECO:0007669"/>
    <property type="project" value="UniProtKB-SubCell"/>
</dbReference>
<evidence type="ECO:0000256" key="8">
    <source>
        <dbReference type="ARBA" id="ARBA00023136"/>
    </source>
</evidence>
<comment type="caution">
    <text evidence="13">The sequence shown here is derived from an EMBL/GenBank/DDBJ whole genome shotgun (WGS) entry which is preliminary data.</text>
</comment>
<dbReference type="PROSITE" id="PS52016">
    <property type="entry name" value="TONB_DEPENDENT_REC_3"/>
    <property type="match status" value="1"/>
</dbReference>
<keyword evidence="4" id="KW-0406">Ion transport</keyword>
<name>A0A317EXE2_9SPHI</name>
<protein>
    <recommendedName>
        <fullName evidence="12">Secretin/TonB short N-terminal domain-containing protein</fullName>
    </recommendedName>
</protein>
<dbReference type="InterPro" id="IPR000531">
    <property type="entry name" value="Beta-barrel_TonB"/>
</dbReference>
<dbReference type="Pfam" id="PF00593">
    <property type="entry name" value="TonB_dep_Rec_b-barrel"/>
    <property type="match status" value="1"/>
</dbReference>
<dbReference type="RefSeq" id="WP_109931127.1">
    <property type="nucleotide sequence ID" value="NZ_QGNY01000006.1"/>
</dbReference>
<evidence type="ECO:0000256" key="10">
    <source>
        <dbReference type="PROSITE-ProRule" id="PRU01360"/>
    </source>
</evidence>
<keyword evidence="3 10" id="KW-1134">Transmembrane beta strand</keyword>
<feature type="domain" description="Secretin/TonB short N-terminal" evidence="12">
    <location>
        <begin position="76"/>
        <end position="127"/>
    </location>
</feature>
<dbReference type="Proteomes" id="UP000245391">
    <property type="component" value="Unassembled WGS sequence"/>
</dbReference>
<evidence type="ECO:0000313" key="14">
    <source>
        <dbReference type="Proteomes" id="UP000245391"/>
    </source>
</evidence>
<keyword evidence="4" id="KW-0410">Iron transport</keyword>